<sequence>MSPPIDALIIGGGPAGLTTALTLARQIQSSIIFDDGIYRNKLSNDMHMMLTADHEDPATFRAKARENLLSRYDFVKIEETRIVSVKKIDGGFEAEDEEGKTWQGKKLVLATGVEDIYPDIEGYGECWATGIYHCFFCKGYEDRGAASSGLLAVDMLAQIPYAMHAARHATPLSKKVVIYTHGNADLAAQFEAAFHGAPAFSTNPKVISKLTKGPSGGEVTLHFSDGTSTTEAFLGHAPLTRAKGPFAEQLGLEVGPMGDLVVKPPFQQTSVKGVFAAGDCSSPFKIAPNAQFTGSLAGAGVSSQIIAEALRQPSMV</sequence>
<keyword evidence="2" id="KW-0285">Flavoprotein</keyword>
<gene>
    <name evidence="5" type="ORF">BCR34DRAFT_585632</name>
</gene>
<accession>A0A1Y1ZWN7</accession>
<dbReference type="Gene3D" id="3.50.50.60">
    <property type="entry name" value="FAD/NAD(P)-binding domain"/>
    <property type="match status" value="2"/>
</dbReference>
<evidence type="ECO:0000313" key="6">
    <source>
        <dbReference type="Proteomes" id="UP000193144"/>
    </source>
</evidence>
<keyword evidence="6" id="KW-1185">Reference proteome</keyword>
<dbReference type="InterPro" id="IPR023753">
    <property type="entry name" value="FAD/NAD-binding_dom"/>
</dbReference>
<dbReference type="Proteomes" id="UP000193144">
    <property type="component" value="Unassembled WGS sequence"/>
</dbReference>
<evidence type="ECO:0000313" key="5">
    <source>
        <dbReference type="EMBL" id="ORY14662.1"/>
    </source>
</evidence>
<name>A0A1Y1ZWN7_9PLEO</name>
<dbReference type="STRING" id="1231657.A0A1Y1ZWN7"/>
<evidence type="ECO:0000256" key="3">
    <source>
        <dbReference type="ARBA" id="ARBA00023002"/>
    </source>
</evidence>
<dbReference type="GO" id="GO:0097237">
    <property type="term" value="P:cellular response to toxic substance"/>
    <property type="evidence" value="ECO:0007669"/>
    <property type="project" value="UniProtKB-ARBA"/>
</dbReference>
<dbReference type="GO" id="GO:0016491">
    <property type="term" value="F:oxidoreductase activity"/>
    <property type="evidence" value="ECO:0007669"/>
    <property type="project" value="UniProtKB-KW"/>
</dbReference>
<protein>
    <recommendedName>
        <fullName evidence="4">FAD/NAD(P)-binding domain-containing protein</fullName>
    </recommendedName>
</protein>
<feature type="domain" description="FAD/NAD(P)-binding" evidence="4">
    <location>
        <begin position="6"/>
        <end position="126"/>
    </location>
</feature>
<keyword evidence="3" id="KW-0560">Oxidoreductase</keyword>
<evidence type="ECO:0000256" key="2">
    <source>
        <dbReference type="ARBA" id="ARBA00022630"/>
    </source>
</evidence>
<dbReference type="OrthoDB" id="10260355at2759"/>
<organism evidence="5 6">
    <name type="scientific">Clohesyomyces aquaticus</name>
    <dbReference type="NCBI Taxonomy" id="1231657"/>
    <lineage>
        <taxon>Eukaryota</taxon>
        <taxon>Fungi</taxon>
        <taxon>Dikarya</taxon>
        <taxon>Ascomycota</taxon>
        <taxon>Pezizomycotina</taxon>
        <taxon>Dothideomycetes</taxon>
        <taxon>Pleosporomycetidae</taxon>
        <taxon>Pleosporales</taxon>
        <taxon>Lindgomycetaceae</taxon>
        <taxon>Clohesyomyces</taxon>
    </lineage>
</organism>
<comment type="similarity">
    <text evidence="1">Belongs to the class-II pyridine nucleotide-disulfide oxidoreductase family.</text>
</comment>
<proteinExistence type="inferred from homology"/>
<comment type="caution">
    <text evidence="5">The sequence shown here is derived from an EMBL/GenBank/DDBJ whole genome shotgun (WGS) entry which is preliminary data.</text>
</comment>
<dbReference type="InterPro" id="IPR036188">
    <property type="entry name" value="FAD/NAD-bd_sf"/>
</dbReference>
<evidence type="ECO:0000256" key="1">
    <source>
        <dbReference type="ARBA" id="ARBA00009333"/>
    </source>
</evidence>
<dbReference type="PRINTS" id="PR00368">
    <property type="entry name" value="FADPNR"/>
</dbReference>
<dbReference type="EMBL" id="MCFA01000031">
    <property type="protein sequence ID" value="ORY14662.1"/>
    <property type="molecule type" value="Genomic_DNA"/>
</dbReference>
<dbReference type="AlphaFoldDB" id="A0A1Y1ZWN7"/>
<dbReference type="PRINTS" id="PR00469">
    <property type="entry name" value="PNDRDTASEII"/>
</dbReference>
<dbReference type="Pfam" id="PF07992">
    <property type="entry name" value="Pyr_redox_2"/>
    <property type="match status" value="1"/>
</dbReference>
<reference evidence="5 6" key="1">
    <citation type="submission" date="2016-07" db="EMBL/GenBank/DDBJ databases">
        <title>Pervasive Adenine N6-methylation of Active Genes in Fungi.</title>
        <authorList>
            <consortium name="DOE Joint Genome Institute"/>
            <person name="Mondo S.J."/>
            <person name="Dannebaum R.O."/>
            <person name="Kuo R.C."/>
            <person name="Labutti K."/>
            <person name="Haridas S."/>
            <person name="Kuo A."/>
            <person name="Salamov A."/>
            <person name="Ahrendt S.R."/>
            <person name="Lipzen A."/>
            <person name="Sullivan W."/>
            <person name="Andreopoulos W.B."/>
            <person name="Clum A."/>
            <person name="Lindquist E."/>
            <person name="Daum C."/>
            <person name="Ramamoorthy G.K."/>
            <person name="Gryganskyi A."/>
            <person name="Culley D."/>
            <person name="Magnuson J.K."/>
            <person name="James T.Y."/>
            <person name="O'Malley M.A."/>
            <person name="Stajich J.E."/>
            <person name="Spatafora J.W."/>
            <person name="Visel A."/>
            <person name="Grigoriev I.V."/>
        </authorList>
    </citation>
    <scope>NUCLEOTIDE SEQUENCE [LARGE SCALE GENOMIC DNA]</scope>
    <source>
        <strain evidence="5 6">CBS 115471</strain>
    </source>
</reference>
<dbReference type="SUPFAM" id="SSF51905">
    <property type="entry name" value="FAD/NAD(P)-binding domain"/>
    <property type="match status" value="1"/>
</dbReference>
<evidence type="ECO:0000259" key="4">
    <source>
        <dbReference type="Pfam" id="PF07992"/>
    </source>
</evidence>
<dbReference type="InterPro" id="IPR050097">
    <property type="entry name" value="Ferredoxin-NADP_redctase_2"/>
</dbReference>
<dbReference type="PANTHER" id="PTHR48105">
    <property type="entry name" value="THIOREDOXIN REDUCTASE 1-RELATED-RELATED"/>
    <property type="match status" value="1"/>
</dbReference>